<protein>
    <submittedName>
        <fullName evidence="2">Heterokaryon incompatibility protein-domain-containing protein</fullName>
    </submittedName>
</protein>
<organism evidence="2 3">
    <name type="scientific">Paraphoma chrysanthemicola</name>
    <dbReference type="NCBI Taxonomy" id="798071"/>
    <lineage>
        <taxon>Eukaryota</taxon>
        <taxon>Fungi</taxon>
        <taxon>Dikarya</taxon>
        <taxon>Ascomycota</taxon>
        <taxon>Pezizomycotina</taxon>
        <taxon>Dothideomycetes</taxon>
        <taxon>Pleosporomycetidae</taxon>
        <taxon>Pleosporales</taxon>
        <taxon>Pleosporineae</taxon>
        <taxon>Phaeosphaeriaceae</taxon>
        <taxon>Paraphoma</taxon>
    </lineage>
</organism>
<dbReference type="AlphaFoldDB" id="A0A8K0R099"/>
<dbReference type="PANTHER" id="PTHR24148">
    <property type="entry name" value="ANKYRIN REPEAT DOMAIN-CONTAINING PROTEIN 39 HOMOLOG-RELATED"/>
    <property type="match status" value="1"/>
</dbReference>
<name>A0A8K0R099_9PLEO</name>
<dbReference type="OrthoDB" id="2157530at2759"/>
<dbReference type="Pfam" id="PF06985">
    <property type="entry name" value="HET"/>
    <property type="match status" value="1"/>
</dbReference>
<evidence type="ECO:0000313" key="2">
    <source>
        <dbReference type="EMBL" id="KAH7080801.1"/>
    </source>
</evidence>
<dbReference type="PANTHER" id="PTHR24148:SF73">
    <property type="entry name" value="HET DOMAIN PROTEIN (AFU_ORTHOLOGUE AFUA_8G01020)"/>
    <property type="match status" value="1"/>
</dbReference>
<proteinExistence type="predicted"/>
<sequence>MSWETPSCRMETFESSPGRLSQPYVALSYAWGDLQAPKECIKLNGQIFEVTKTLYDFLCFFRNSLVNEETRPWIWIDQICINQLDNSERSHTVSFMSDIYREATFVVAWLGYDLWSTRNAQRLGPLSRDGLLLLQPILNNPYFTRLWIVQEVILAREVHFVSGHIWLPLHDLPQYRFCRAQNFLSEIPTTSLDLLSNKDNQRKQLAIDPTYQRHEDFRFSIINYCDNVCSDPRDKVYALMGFVEVEYQVPIDYSKTVEQVFHDAFQILWRDWLTDNENNLAFTAYTVLRLAKSMLPLSPYIVFVKMMRARLRHLERKRNDSDVIRYVFMFRDRYSVLTSD</sequence>
<evidence type="ECO:0000259" key="1">
    <source>
        <dbReference type="Pfam" id="PF06985"/>
    </source>
</evidence>
<gene>
    <name evidence="2" type="ORF">FB567DRAFT_113263</name>
</gene>
<reference evidence="2" key="1">
    <citation type="journal article" date="2021" name="Nat. Commun.">
        <title>Genetic determinants of endophytism in the Arabidopsis root mycobiome.</title>
        <authorList>
            <person name="Mesny F."/>
            <person name="Miyauchi S."/>
            <person name="Thiergart T."/>
            <person name="Pickel B."/>
            <person name="Atanasova L."/>
            <person name="Karlsson M."/>
            <person name="Huettel B."/>
            <person name="Barry K.W."/>
            <person name="Haridas S."/>
            <person name="Chen C."/>
            <person name="Bauer D."/>
            <person name="Andreopoulos W."/>
            <person name="Pangilinan J."/>
            <person name="LaButti K."/>
            <person name="Riley R."/>
            <person name="Lipzen A."/>
            <person name="Clum A."/>
            <person name="Drula E."/>
            <person name="Henrissat B."/>
            <person name="Kohler A."/>
            <person name="Grigoriev I.V."/>
            <person name="Martin F.M."/>
            <person name="Hacquard S."/>
        </authorList>
    </citation>
    <scope>NUCLEOTIDE SEQUENCE</scope>
    <source>
        <strain evidence="2">MPI-SDFR-AT-0120</strain>
    </source>
</reference>
<evidence type="ECO:0000313" key="3">
    <source>
        <dbReference type="Proteomes" id="UP000813461"/>
    </source>
</evidence>
<dbReference type="InterPro" id="IPR052895">
    <property type="entry name" value="HetReg/Transcr_Mod"/>
</dbReference>
<feature type="domain" description="Heterokaryon incompatibility" evidence="1">
    <location>
        <begin position="24"/>
        <end position="151"/>
    </location>
</feature>
<dbReference type="InterPro" id="IPR010730">
    <property type="entry name" value="HET"/>
</dbReference>
<accession>A0A8K0R099</accession>
<dbReference type="EMBL" id="JAGMVJ010000015">
    <property type="protein sequence ID" value="KAH7080801.1"/>
    <property type="molecule type" value="Genomic_DNA"/>
</dbReference>
<keyword evidence="3" id="KW-1185">Reference proteome</keyword>
<dbReference type="Proteomes" id="UP000813461">
    <property type="component" value="Unassembled WGS sequence"/>
</dbReference>
<comment type="caution">
    <text evidence="2">The sequence shown here is derived from an EMBL/GenBank/DDBJ whole genome shotgun (WGS) entry which is preliminary data.</text>
</comment>